<evidence type="ECO:0000313" key="5">
    <source>
        <dbReference type="EMBL" id="MBP0905038.1"/>
    </source>
</evidence>
<dbReference type="Proteomes" id="UP000670776">
    <property type="component" value="Unassembled WGS sequence"/>
</dbReference>
<keyword evidence="1" id="KW-0805">Transcription regulation</keyword>
<dbReference type="SMART" id="SM00342">
    <property type="entry name" value="HTH_ARAC"/>
    <property type="match status" value="1"/>
</dbReference>
<keyword evidence="6" id="KW-1185">Reference proteome</keyword>
<dbReference type="Gene3D" id="1.10.10.60">
    <property type="entry name" value="Homeodomain-like"/>
    <property type="match status" value="1"/>
</dbReference>
<evidence type="ECO:0000259" key="4">
    <source>
        <dbReference type="PROSITE" id="PS01124"/>
    </source>
</evidence>
<protein>
    <submittedName>
        <fullName evidence="5">AraC family transcriptional regulator</fullName>
    </submittedName>
</protein>
<evidence type="ECO:0000256" key="1">
    <source>
        <dbReference type="ARBA" id="ARBA00023015"/>
    </source>
</evidence>
<dbReference type="EMBL" id="JAGJCB010000016">
    <property type="protein sequence ID" value="MBP0905038.1"/>
    <property type="molecule type" value="Genomic_DNA"/>
</dbReference>
<dbReference type="PANTHER" id="PTHR46796">
    <property type="entry name" value="HTH-TYPE TRANSCRIPTIONAL ACTIVATOR RHAS-RELATED"/>
    <property type="match status" value="1"/>
</dbReference>
<feature type="domain" description="HTH araC/xylS-type" evidence="4">
    <location>
        <begin position="182"/>
        <end position="258"/>
    </location>
</feature>
<dbReference type="PANTHER" id="PTHR46796:SF13">
    <property type="entry name" value="HTH-TYPE TRANSCRIPTIONAL ACTIVATOR RHAS"/>
    <property type="match status" value="1"/>
</dbReference>
<sequence length="258" mass="30264">MQPTVKKSGESVQYCEYLPDVTLQNVIFCYWELKTTKPLDTPFTYRVVADGCIDIYFEINNIQESYVMGFCNKYTEFELKNSFHYIGIRFLPTMFPQVFKIDASQLSNQYINLEIVSNETHAFLMNSLHAVSEFDIIRKKLDYFFKDLISRTAFNFDTRLYNAIHVILQQQGVLNIQKDLNVGISSRQLRRLFDLYIGTTPKSFSKVVRFQNILRAKPSSKSLKENKLFYDSGYYDQAHFIKEFKTFYGVTPTKAFGR</sequence>
<accession>A0ABS4BXC1</accession>
<dbReference type="InterPro" id="IPR050204">
    <property type="entry name" value="AraC_XylS_family_regulators"/>
</dbReference>
<keyword evidence="3" id="KW-0804">Transcription</keyword>
<evidence type="ECO:0000313" key="6">
    <source>
        <dbReference type="Proteomes" id="UP000670776"/>
    </source>
</evidence>
<organism evidence="5 6">
    <name type="scientific">Mariniflexile gromovii</name>
    <dbReference type="NCBI Taxonomy" id="362523"/>
    <lineage>
        <taxon>Bacteria</taxon>
        <taxon>Pseudomonadati</taxon>
        <taxon>Bacteroidota</taxon>
        <taxon>Flavobacteriia</taxon>
        <taxon>Flavobacteriales</taxon>
        <taxon>Flavobacteriaceae</taxon>
        <taxon>Mariniflexile</taxon>
    </lineage>
</organism>
<dbReference type="InterPro" id="IPR018060">
    <property type="entry name" value="HTH_AraC"/>
</dbReference>
<keyword evidence="2" id="KW-0238">DNA-binding</keyword>
<reference evidence="5 6" key="1">
    <citation type="submission" date="2021-04" db="EMBL/GenBank/DDBJ databases">
        <title>Mariniflexile gromovii gen. nov., sp. nov., a gliding bacterium isolated from the sea urchin Strongylocentrotus intermedius.</title>
        <authorList>
            <person name="Ko S."/>
            <person name="Le V."/>
            <person name="Ahn C.-Y."/>
            <person name="Oh H.-M."/>
        </authorList>
    </citation>
    <scope>NUCLEOTIDE SEQUENCE [LARGE SCALE GENOMIC DNA]</scope>
    <source>
        <strain evidence="5 6">KCTC 12570</strain>
    </source>
</reference>
<dbReference type="Pfam" id="PF12833">
    <property type="entry name" value="HTH_18"/>
    <property type="match status" value="1"/>
</dbReference>
<proteinExistence type="predicted"/>
<dbReference type="InterPro" id="IPR046532">
    <property type="entry name" value="DUF6597"/>
</dbReference>
<name>A0ABS4BXC1_9FLAO</name>
<evidence type="ECO:0000256" key="3">
    <source>
        <dbReference type="ARBA" id="ARBA00023163"/>
    </source>
</evidence>
<evidence type="ECO:0000256" key="2">
    <source>
        <dbReference type="ARBA" id="ARBA00023125"/>
    </source>
</evidence>
<dbReference type="PROSITE" id="PS01124">
    <property type="entry name" value="HTH_ARAC_FAMILY_2"/>
    <property type="match status" value="1"/>
</dbReference>
<comment type="caution">
    <text evidence="5">The sequence shown here is derived from an EMBL/GenBank/DDBJ whole genome shotgun (WGS) entry which is preliminary data.</text>
</comment>
<dbReference type="Pfam" id="PF20240">
    <property type="entry name" value="DUF6597"/>
    <property type="match status" value="1"/>
</dbReference>
<gene>
    <name evidence="5" type="ORF">J8H85_14455</name>
</gene>